<dbReference type="EMBL" id="VSRR010000521">
    <property type="protein sequence ID" value="MPC16624.1"/>
    <property type="molecule type" value="Genomic_DNA"/>
</dbReference>
<feature type="signal peptide" evidence="1">
    <location>
        <begin position="1"/>
        <end position="24"/>
    </location>
</feature>
<proteinExistence type="predicted"/>
<gene>
    <name evidence="2" type="ORF">E2C01_009454</name>
</gene>
<comment type="caution">
    <text evidence="2">The sequence shown here is derived from an EMBL/GenBank/DDBJ whole genome shotgun (WGS) entry which is preliminary data.</text>
</comment>
<protein>
    <recommendedName>
        <fullName evidence="4">Secreted protein</fullName>
    </recommendedName>
</protein>
<sequence length="92" mass="9432">MVHLLVSLEQPVAALLSLWAGGSGGGPDDGGGEAILTLALALLQRLGVPLHLVGRATLHTHTGWCCRCCCHPHEAAAAVWSSVLAAAAALRY</sequence>
<keyword evidence="1" id="KW-0732">Signal</keyword>
<accession>A0A5B7D5T8</accession>
<keyword evidence="3" id="KW-1185">Reference proteome</keyword>
<organism evidence="2 3">
    <name type="scientific">Portunus trituberculatus</name>
    <name type="common">Swimming crab</name>
    <name type="synonym">Neptunus trituberculatus</name>
    <dbReference type="NCBI Taxonomy" id="210409"/>
    <lineage>
        <taxon>Eukaryota</taxon>
        <taxon>Metazoa</taxon>
        <taxon>Ecdysozoa</taxon>
        <taxon>Arthropoda</taxon>
        <taxon>Crustacea</taxon>
        <taxon>Multicrustacea</taxon>
        <taxon>Malacostraca</taxon>
        <taxon>Eumalacostraca</taxon>
        <taxon>Eucarida</taxon>
        <taxon>Decapoda</taxon>
        <taxon>Pleocyemata</taxon>
        <taxon>Brachyura</taxon>
        <taxon>Eubrachyura</taxon>
        <taxon>Portunoidea</taxon>
        <taxon>Portunidae</taxon>
        <taxon>Portuninae</taxon>
        <taxon>Portunus</taxon>
    </lineage>
</organism>
<dbReference type="Proteomes" id="UP000324222">
    <property type="component" value="Unassembled WGS sequence"/>
</dbReference>
<evidence type="ECO:0000313" key="3">
    <source>
        <dbReference type="Proteomes" id="UP000324222"/>
    </source>
</evidence>
<evidence type="ECO:0000313" key="2">
    <source>
        <dbReference type="EMBL" id="MPC16624.1"/>
    </source>
</evidence>
<name>A0A5B7D5T8_PORTR</name>
<evidence type="ECO:0008006" key="4">
    <source>
        <dbReference type="Google" id="ProtNLM"/>
    </source>
</evidence>
<reference evidence="2 3" key="1">
    <citation type="submission" date="2019-05" db="EMBL/GenBank/DDBJ databases">
        <title>Another draft genome of Portunus trituberculatus and its Hox gene families provides insights of decapod evolution.</title>
        <authorList>
            <person name="Jeong J.-H."/>
            <person name="Song I."/>
            <person name="Kim S."/>
            <person name="Choi T."/>
            <person name="Kim D."/>
            <person name="Ryu S."/>
            <person name="Kim W."/>
        </authorList>
    </citation>
    <scope>NUCLEOTIDE SEQUENCE [LARGE SCALE GENOMIC DNA]</scope>
    <source>
        <tissue evidence="2">Muscle</tissue>
    </source>
</reference>
<dbReference type="AlphaFoldDB" id="A0A5B7D5T8"/>
<evidence type="ECO:0000256" key="1">
    <source>
        <dbReference type="SAM" id="SignalP"/>
    </source>
</evidence>
<feature type="chain" id="PRO_5022854134" description="Secreted protein" evidence="1">
    <location>
        <begin position="25"/>
        <end position="92"/>
    </location>
</feature>